<organism evidence="2 3">
    <name type="scientific">Flavobacterium microcysteis</name>
    <dbReference type="NCBI Taxonomy" id="2596891"/>
    <lineage>
        <taxon>Bacteria</taxon>
        <taxon>Pseudomonadati</taxon>
        <taxon>Bacteroidota</taxon>
        <taxon>Flavobacteriia</taxon>
        <taxon>Flavobacteriales</taxon>
        <taxon>Flavobacteriaceae</taxon>
        <taxon>Flavobacterium</taxon>
    </lineage>
</organism>
<feature type="chain" id="PRO_5021249507" evidence="1">
    <location>
        <begin position="28"/>
        <end position="63"/>
    </location>
</feature>
<keyword evidence="3" id="KW-1185">Reference proteome</keyword>
<proteinExistence type="predicted"/>
<keyword evidence="1" id="KW-0732">Signal</keyword>
<sequence length="63" mass="6809">MTLIKPFPARLAVAGLCAMLCTDALQAQDILWEKSYGGNHSEYLFDAQPTPDYGFILAGSSLS</sequence>
<evidence type="ECO:0000313" key="2">
    <source>
        <dbReference type="EMBL" id="TPD74129.1"/>
    </source>
</evidence>
<dbReference type="AlphaFoldDB" id="A0A501QNC5"/>
<gene>
    <name evidence="2" type="ORF">FJA49_00015</name>
</gene>
<dbReference type="Proteomes" id="UP000319175">
    <property type="component" value="Unassembled WGS sequence"/>
</dbReference>
<accession>A0A501QNC5</accession>
<protein>
    <submittedName>
        <fullName evidence="2">Uncharacterized protein</fullName>
    </submittedName>
</protein>
<evidence type="ECO:0000313" key="3">
    <source>
        <dbReference type="Proteomes" id="UP000319175"/>
    </source>
</evidence>
<dbReference type="RefSeq" id="WP_139997562.1">
    <property type="nucleotide sequence ID" value="NZ_VFJE01000014.1"/>
</dbReference>
<feature type="signal peptide" evidence="1">
    <location>
        <begin position="1"/>
        <end position="27"/>
    </location>
</feature>
<comment type="caution">
    <text evidence="2">The sequence shown here is derived from an EMBL/GenBank/DDBJ whole genome shotgun (WGS) entry which is preliminary data.</text>
</comment>
<feature type="non-terminal residue" evidence="2">
    <location>
        <position position="63"/>
    </location>
</feature>
<name>A0A501QNC5_9FLAO</name>
<reference evidence="2 3" key="1">
    <citation type="submission" date="2019-06" db="EMBL/GenBank/DDBJ databases">
        <title>Flavobacterium sp. MaA-Y11 from geoumgang.</title>
        <authorList>
            <person name="Jeong S."/>
        </authorList>
    </citation>
    <scope>NUCLEOTIDE SEQUENCE [LARGE SCALE GENOMIC DNA]</scope>
    <source>
        <strain evidence="2 3">MaA-Y11</strain>
    </source>
</reference>
<dbReference type="EMBL" id="VFJE01000014">
    <property type="protein sequence ID" value="TPD74129.1"/>
    <property type="molecule type" value="Genomic_DNA"/>
</dbReference>
<evidence type="ECO:0000256" key="1">
    <source>
        <dbReference type="SAM" id="SignalP"/>
    </source>
</evidence>